<feature type="transmembrane region" description="Helical" evidence="3">
    <location>
        <begin position="190"/>
        <end position="209"/>
    </location>
</feature>
<evidence type="ECO:0000259" key="4">
    <source>
        <dbReference type="PROSITE" id="PS50887"/>
    </source>
</evidence>
<dbReference type="SMART" id="SM00267">
    <property type="entry name" value="GGDEF"/>
    <property type="match status" value="1"/>
</dbReference>
<dbReference type="GO" id="GO:1902201">
    <property type="term" value="P:negative regulation of bacterial-type flagellum-dependent cell motility"/>
    <property type="evidence" value="ECO:0007669"/>
    <property type="project" value="TreeGrafter"/>
</dbReference>
<feature type="domain" description="GGDEF" evidence="4">
    <location>
        <begin position="249"/>
        <end position="380"/>
    </location>
</feature>
<feature type="transmembrane region" description="Helical" evidence="3">
    <location>
        <begin position="6"/>
        <end position="25"/>
    </location>
</feature>
<feature type="transmembrane region" description="Helical" evidence="3">
    <location>
        <begin position="37"/>
        <end position="56"/>
    </location>
</feature>
<dbReference type="Gene3D" id="3.30.70.270">
    <property type="match status" value="1"/>
</dbReference>
<protein>
    <recommendedName>
        <fullName evidence="1">diguanylate cyclase</fullName>
        <ecNumber evidence="1">2.7.7.65</ecNumber>
    </recommendedName>
</protein>
<feature type="transmembrane region" description="Helical" evidence="3">
    <location>
        <begin position="62"/>
        <end position="81"/>
    </location>
</feature>
<evidence type="ECO:0000256" key="3">
    <source>
        <dbReference type="SAM" id="Phobius"/>
    </source>
</evidence>
<evidence type="ECO:0000256" key="2">
    <source>
        <dbReference type="ARBA" id="ARBA00034247"/>
    </source>
</evidence>
<keyword evidence="3" id="KW-1133">Transmembrane helix</keyword>
<dbReference type="PANTHER" id="PTHR45138:SF9">
    <property type="entry name" value="DIGUANYLATE CYCLASE DGCM-RELATED"/>
    <property type="match status" value="1"/>
</dbReference>
<dbReference type="EMBL" id="FOPM01000007">
    <property type="protein sequence ID" value="SFG63891.1"/>
    <property type="molecule type" value="Genomic_DNA"/>
</dbReference>
<accession>A0A1I2TNJ1</accession>
<reference evidence="6" key="1">
    <citation type="submission" date="2016-10" db="EMBL/GenBank/DDBJ databases">
        <authorList>
            <person name="Varghese N."/>
            <person name="Submissions S."/>
        </authorList>
    </citation>
    <scope>NUCLEOTIDE SEQUENCE [LARGE SCALE GENOMIC DNA]</scope>
    <source>
        <strain evidence="6">Gh-105</strain>
    </source>
</reference>
<evidence type="ECO:0000256" key="1">
    <source>
        <dbReference type="ARBA" id="ARBA00012528"/>
    </source>
</evidence>
<dbReference type="PANTHER" id="PTHR45138">
    <property type="entry name" value="REGULATORY COMPONENTS OF SENSORY TRANSDUCTION SYSTEM"/>
    <property type="match status" value="1"/>
</dbReference>
<dbReference type="Proteomes" id="UP000199229">
    <property type="component" value="Unassembled WGS sequence"/>
</dbReference>
<dbReference type="OrthoDB" id="9812260at2"/>
<dbReference type="FunFam" id="3.30.70.270:FF:000001">
    <property type="entry name" value="Diguanylate cyclase domain protein"/>
    <property type="match status" value="1"/>
</dbReference>
<dbReference type="GO" id="GO:0052621">
    <property type="term" value="F:diguanylate cyclase activity"/>
    <property type="evidence" value="ECO:0007669"/>
    <property type="project" value="UniProtKB-EC"/>
</dbReference>
<dbReference type="InterPro" id="IPR029787">
    <property type="entry name" value="Nucleotide_cyclase"/>
</dbReference>
<comment type="catalytic activity">
    <reaction evidence="2">
        <text>2 GTP = 3',3'-c-di-GMP + 2 diphosphate</text>
        <dbReference type="Rhea" id="RHEA:24898"/>
        <dbReference type="ChEBI" id="CHEBI:33019"/>
        <dbReference type="ChEBI" id="CHEBI:37565"/>
        <dbReference type="ChEBI" id="CHEBI:58805"/>
        <dbReference type="EC" id="2.7.7.65"/>
    </reaction>
</comment>
<dbReference type="PROSITE" id="PS50887">
    <property type="entry name" value="GGDEF"/>
    <property type="match status" value="1"/>
</dbReference>
<dbReference type="RefSeq" id="WP_091970626.1">
    <property type="nucleotide sequence ID" value="NZ_FOPM01000007.1"/>
</dbReference>
<keyword evidence="6" id="KW-1185">Reference proteome</keyword>
<feature type="transmembrane region" description="Helical" evidence="3">
    <location>
        <begin position="118"/>
        <end position="139"/>
    </location>
</feature>
<keyword evidence="3" id="KW-0812">Transmembrane</keyword>
<dbReference type="Pfam" id="PF00990">
    <property type="entry name" value="GGDEF"/>
    <property type="match status" value="1"/>
</dbReference>
<gene>
    <name evidence="5" type="ORF">SAMN05192565_10770</name>
</gene>
<dbReference type="NCBIfam" id="TIGR00254">
    <property type="entry name" value="GGDEF"/>
    <property type="match status" value="1"/>
</dbReference>
<sequence>MQIDLQTLWYLTVGTLTVSALLLLWERQAHPGRADVLAILSGGLLAFILGCIVAMNRSRFPMTLGMGATNVLMMSGYLLVLNAAAGLDGRRHVRASAVALGVIAVVWVVLGTQAPAAFWNHVAALPIALASGLTAWTLLRSRAVQGLRSRPLAVAISGAHAMFYLGRAFLSPVLAQWYGPDMLSAIAKATMTEAVLYSVAMPMSFLALVREEEKRQLLRLSQTDQLTGLANRHALFSQGNRILADRAGRPVSLLAFDLDHFKAINDRHGHAVGDDILALFARILRDEAGADALPVRLGGEEFAALLPDCDAEEALRRASGIASLFAAAAVRSDGPGIRATVSIGLAAPDCRDLSGMLASADGALYRAKRLGRNRIESAQPNRVSAAA</sequence>
<dbReference type="InterPro" id="IPR000160">
    <property type="entry name" value="GGDEF_dom"/>
</dbReference>
<dbReference type="STRING" id="582675.SAMN05192565_10770"/>
<dbReference type="CDD" id="cd01949">
    <property type="entry name" value="GGDEF"/>
    <property type="match status" value="1"/>
</dbReference>
<dbReference type="SUPFAM" id="SSF55073">
    <property type="entry name" value="Nucleotide cyclase"/>
    <property type="match status" value="1"/>
</dbReference>
<keyword evidence="3" id="KW-0472">Membrane</keyword>
<dbReference type="AlphaFoldDB" id="A0A1I2TNJ1"/>
<feature type="transmembrane region" description="Helical" evidence="3">
    <location>
        <begin position="151"/>
        <end position="170"/>
    </location>
</feature>
<proteinExistence type="predicted"/>
<feature type="transmembrane region" description="Helical" evidence="3">
    <location>
        <begin position="93"/>
        <end position="112"/>
    </location>
</feature>
<dbReference type="GO" id="GO:0005886">
    <property type="term" value="C:plasma membrane"/>
    <property type="evidence" value="ECO:0007669"/>
    <property type="project" value="TreeGrafter"/>
</dbReference>
<dbReference type="EC" id="2.7.7.65" evidence="1"/>
<dbReference type="InterPro" id="IPR050469">
    <property type="entry name" value="Diguanylate_Cyclase"/>
</dbReference>
<organism evidence="5 6">
    <name type="scientific">Methylobacterium gossipiicola</name>
    <dbReference type="NCBI Taxonomy" id="582675"/>
    <lineage>
        <taxon>Bacteria</taxon>
        <taxon>Pseudomonadati</taxon>
        <taxon>Pseudomonadota</taxon>
        <taxon>Alphaproteobacteria</taxon>
        <taxon>Hyphomicrobiales</taxon>
        <taxon>Methylobacteriaceae</taxon>
        <taxon>Methylobacterium</taxon>
    </lineage>
</organism>
<name>A0A1I2TNJ1_9HYPH</name>
<evidence type="ECO:0000313" key="6">
    <source>
        <dbReference type="Proteomes" id="UP000199229"/>
    </source>
</evidence>
<evidence type="ECO:0000313" key="5">
    <source>
        <dbReference type="EMBL" id="SFG63891.1"/>
    </source>
</evidence>
<dbReference type="InterPro" id="IPR043128">
    <property type="entry name" value="Rev_trsase/Diguanyl_cyclase"/>
</dbReference>
<dbReference type="GO" id="GO:0043709">
    <property type="term" value="P:cell adhesion involved in single-species biofilm formation"/>
    <property type="evidence" value="ECO:0007669"/>
    <property type="project" value="TreeGrafter"/>
</dbReference>